<evidence type="ECO:0000313" key="1">
    <source>
        <dbReference type="EMBL" id="KKL84287.1"/>
    </source>
</evidence>
<proteinExistence type="predicted"/>
<sequence length="132" mass="13560">MTDIIGVLGEASVATIATTTVYTCPSGKAAKVKIMWSGKAGADSLGDLTITVNGVAIAIVLNMTTVEFLHSNSTLLVNPSTAVAPTGATALLTVAPAPFEYYLNAADTITYTIGTTDMNEMAMQVVGTEIDV</sequence>
<dbReference type="AlphaFoldDB" id="A0A0F9IA64"/>
<organism evidence="1">
    <name type="scientific">marine sediment metagenome</name>
    <dbReference type="NCBI Taxonomy" id="412755"/>
    <lineage>
        <taxon>unclassified sequences</taxon>
        <taxon>metagenomes</taxon>
        <taxon>ecological metagenomes</taxon>
    </lineage>
</organism>
<protein>
    <submittedName>
        <fullName evidence="1">Uncharacterized protein</fullName>
    </submittedName>
</protein>
<dbReference type="EMBL" id="LAZR01021743">
    <property type="protein sequence ID" value="KKL84287.1"/>
    <property type="molecule type" value="Genomic_DNA"/>
</dbReference>
<reference evidence="1" key="1">
    <citation type="journal article" date="2015" name="Nature">
        <title>Complex archaea that bridge the gap between prokaryotes and eukaryotes.</title>
        <authorList>
            <person name="Spang A."/>
            <person name="Saw J.H."/>
            <person name="Jorgensen S.L."/>
            <person name="Zaremba-Niedzwiedzka K."/>
            <person name="Martijn J."/>
            <person name="Lind A.E."/>
            <person name="van Eijk R."/>
            <person name="Schleper C."/>
            <person name="Guy L."/>
            <person name="Ettema T.J."/>
        </authorList>
    </citation>
    <scope>NUCLEOTIDE SEQUENCE</scope>
</reference>
<accession>A0A0F9IA64</accession>
<gene>
    <name evidence="1" type="ORF">LCGC14_1966250</name>
</gene>
<comment type="caution">
    <text evidence="1">The sequence shown here is derived from an EMBL/GenBank/DDBJ whole genome shotgun (WGS) entry which is preliminary data.</text>
</comment>
<name>A0A0F9IA64_9ZZZZ</name>